<protein>
    <recommendedName>
        <fullName evidence="3">Hyaluronidase</fullName>
        <ecNumber evidence="3">3.2.1.35</ecNumber>
    </recommendedName>
</protein>
<reference evidence="4 5" key="1">
    <citation type="submission" date="2015-09" db="EMBL/GenBank/DDBJ databases">
        <title>Draft genome of the parasitic nematode Teladorsagia circumcincta isolate WARC Sus (inbred).</title>
        <authorList>
            <person name="Mitreva M."/>
        </authorList>
    </citation>
    <scope>NUCLEOTIDE SEQUENCE [LARGE SCALE GENOMIC DNA]</scope>
    <source>
        <strain evidence="4 5">S</strain>
    </source>
</reference>
<evidence type="ECO:0000313" key="5">
    <source>
        <dbReference type="Proteomes" id="UP000230423"/>
    </source>
</evidence>
<accession>A0A2G9THA3</accession>
<dbReference type="SUPFAM" id="SSF51445">
    <property type="entry name" value="(Trans)glycosidases"/>
    <property type="match status" value="1"/>
</dbReference>
<dbReference type="InterPro" id="IPR013785">
    <property type="entry name" value="Aldolase_TIM"/>
</dbReference>
<dbReference type="OrthoDB" id="5796153at2759"/>
<dbReference type="Proteomes" id="UP000230423">
    <property type="component" value="Unassembled WGS sequence"/>
</dbReference>
<comment type="catalytic activity">
    <reaction evidence="3">
        <text>Random hydrolysis of (1-&gt;4)-linkages between N-acetyl-beta-D-glucosamine and D-glucuronate residues in hyaluronate.</text>
        <dbReference type="EC" id="3.2.1.35"/>
    </reaction>
</comment>
<dbReference type="InterPro" id="IPR017853">
    <property type="entry name" value="GH"/>
</dbReference>
<evidence type="ECO:0000313" key="4">
    <source>
        <dbReference type="EMBL" id="PIO56912.1"/>
    </source>
</evidence>
<dbReference type="PANTHER" id="PTHR11769:SF35">
    <property type="entry name" value="HYALURONIDASE"/>
    <property type="match status" value="1"/>
</dbReference>
<dbReference type="AlphaFoldDB" id="A0A2G9THA3"/>
<dbReference type="PANTHER" id="PTHR11769">
    <property type="entry name" value="HYALURONIDASE"/>
    <property type="match status" value="1"/>
</dbReference>
<feature type="non-terminal residue" evidence="4">
    <location>
        <position position="92"/>
    </location>
</feature>
<sequence>MSCVIKQDLKNLQKVSLTAHLRKVSWDIKQAIPDPNFDGIAVIDLEEWRPIYEMNWGEKRSSSVFLEKYGTFGGWVIYGVREEYWYRAKGTW</sequence>
<comment type="similarity">
    <text evidence="1 3">Belongs to the glycosyl hydrolase 56 family.</text>
</comment>
<keyword evidence="3" id="KW-0326">Glycosidase</keyword>
<dbReference type="InterPro" id="IPR018155">
    <property type="entry name" value="Hyaluronidase"/>
</dbReference>
<keyword evidence="2" id="KW-1015">Disulfide bond</keyword>
<proteinExistence type="inferred from homology"/>
<gene>
    <name evidence="4" type="ORF">TELCIR_21687</name>
</gene>
<dbReference type="Gene3D" id="3.20.20.70">
    <property type="entry name" value="Aldolase class I"/>
    <property type="match status" value="1"/>
</dbReference>
<evidence type="ECO:0000256" key="3">
    <source>
        <dbReference type="RuleBase" id="RU610713"/>
    </source>
</evidence>
<dbReference type="EC" id="3.2.1.35" evidence="3"/>
<dbReference type="Pfam" id="PF01630">
    <property type="entry name" value="Glyco_hydro_56"/>
    <property type="match status" value="1"/>
</dbReference>
<keyword evidence="5" id="KW-1185">Reference proteome</keyword>
<dbReference type="GO" id="GO:0030214">
    <property type="term" value="P:hyaluronan catabolic process"/>
    <property type="evidence" value="ECO:0007669"/>
    <property type="project" value="TreeGrafter"/>
</dbReference>
<keyword evidence="3" id="KW-0378">Hydrolase</keyword>
<dbReference type="EMBL" id="KZ372006">
    <property type="protein sequence ID" value="PIO56912.1"/>
    <property type="molecule type" value="Genomic_DNA"/>
</dbReference>
<name>A0A2G9THA3_TELCI</name>
<evidence type="ECO:0000256" key="1">
    <source>
        <dbReference type="ARBA" id="ARBA00008871"/>
    </source>
</evidence>
<organism evidence="4 5">
    <name type="scientific">Teladorsagia circumcincta</name>
    <name type="common">Brown stomach worm</name>
    <name type="synonym">Ostertagia circumcincta</name>
    <dbReference type="NCBI Taxonomy" id="45464"/>
    <lineage>
        <taxon>Eukaryota</taxon>
        <taxon>Metazoa</taxon>
        <taxon>Ecdysozoa</taxon>
        <taxon>Nematoda</taxon>
        <taxon>Chromadorea</taxon>
        <taxon>Rhabditida</taxon>
        <taxon>Rhabditina</taxon>
        <taxon>Rhabditomorpha</taxon>
        <taxon>Strongyloidea</taxon>
        <taxon>Trichostrongylidae</taxon>
        <taxon>Teladorsagia</taxon>
    </lineage>
</organism>
<dbReference type="GO" id="GO:0005975">
    <property type="term" value="P:carbohydrate metabolic process"/>
    <property type="evidence" value="ECO:0007669"/>
    <property type="project" value="InterPro"/>
</dbReference>
<dbReference type="GO" id="GO:0004415">
    <property type="term" value="F:hyalurononglucosaminidase activity"/>
    <property type="evidence" value="ECO:0007669"/>
    <property type="project" value="UniProtKB-UniRule"/>
</dbReference>
<evidence type="ECO:0000256" key="2">
    <source>
        <dbReference type="ARBA" id="ARBA00023157"/>
    </source>
</evidence>